<keyword evidence="3" id="KW-0175">Coiled coil</keyword>
<feature type="compositionally biased region" description="Basic and acidic residues" evidence="4">
    <location>
        <begin position="82"/>
        <end position="98"/>
    </location>
</feature>
<evidence type="ECO:0000256" key="3">
    <source>
        <dbReference type="ARBA" id="ARBA00023054"/>
    </source>
</evidence>
<evidence type="ECO:0000256" key="1">
    <source>
        <dbReference type="ARBA" id="ARBA00022490"/>
    </source>
</evidence>
<gene>
    <name evidence="6" type="ORF">scyTo_0015933</name>
</gene>
<dbReference type="OrthoDB" id="8931046at2759"/>
<organism evidence="6 7">
    <name type="scientific">Scyliorhinus torazame</name>
    <name type="common">Cloudy catshark</name>
    <name type="synonym">Catulus torazame</name>
    <dbReference type="NCBI Taxonomy" id="75743"/>
    <lineage>
        <taxon>Eukaryota</taxon>
        <taxon>Metazoa</taxon>
        <taxon>Chordata</taxon>
        <taxon>Craniata</taxon>
        <taxon>Vertebrata</taxon>
        <taxon>Chondrichthyes</taxon>
        <taxon>Elasmobranchii</taxon>
        <taxon>Galeomorphii</taxon>
        <taxon>Galeoidea</taxon>
        <taxon>Carcharhiniformes</taxon>
        <taxon>Scyliorhinidae</taxon>
        <taxon>Scyliorhinus</taxon>
    </lineage>
</organism>
<feature type="region of interest" description="Disordered" evidence="4">
    <location>
        <begin position="69"/>
        <end position="105"/>
    </location>
</feature>
<sequence>MAQQFGRLKVGLIVKIQRSNGIIQDASITELFTDKSSVRAEWLEDTLCKAKEIDIESLLLLNPQLVEKMPPSHLPRRNSRVPRRESALPRNGVGKESELNFTSKC</sequence>
<dbReference type="OMA" id="TLCKAKE"/>
<evidence type="ECO:0000313" key="7">
    <source>
        <dbReference type="Proteomes" id="UP000288216"/>
    </source>
</evidence>
<keyword evidence="2" id="KW-0493">Microtubule</keyword>
<comment type="caution">
    <text evidence="6">The sequence shown here is derived from an EMBL/GenBank/DDBJ whole genome shotgun (WGS) entry which is preliminary data.</text>
</comment>
<evidence type="ECO:0000256" key="2">
    <source>
        <dbReference type="ARBA" id="ARBA00022701"/>
    </source>
</evidence>
<keyword evidence="7" id="KW-1185">Reference proteome</keyword>
<dbReference type="STRING" id="75743.A0A401Q1B5"/>
<dbReference type="EMBL" id="BFAA01009296">
    <property type="protein sequence ID" value="GCB79093.1"/>
    <property type="molecule type" value="Genomic_DNA"/>
</dbReference>
<evidence type="ECO:0000256" key="4">
    <source>
        <dbReference type="SAM" id="MobiDB-lite"/>
    </source>
</evidence>
<dbReference type="GO" id="GO:0005874">
    <property type="term" value="C:microtubule"/>
    <property type="evidence" value="ECO:0007669"/>
    <property type="project" value="UniProtKB-KW"/>
</dbReference>
<feature type="domain" description="Kinesin-like protein KIF2A-like N-terminal" evidence="5">
    <location>
        <begin position="5"/>
        <end position="58"/>
    </location>
</feature>
<dbReference type="InterPro" id="IPR054473">
    <property type="entry name" value="KIF2A-like_N"/>
</dbReference>
<evidence type="ECO:0000259" key="5">
    <source>
        <dbReference type="Pfam" id="PF22923"/>
    </source>
</evidence>
<keyword evidence="1" id="KW-0963">Cytoplasm</keyword>
<dbReference type="Pfam" id="PF22923">
    <property type="entry name" value="KIF2A-like_1st"/>
    <property type="match status" value="1"/>
</dbReference>
<evidence type="ECO:0000313" key="6">
    <source>
        <dbReference type="EMBL" id="GCB79093.1"/>
    </source>
</evidence>
<protein>
    <recommendedName>
        <fullName evidence="5">Kinesin-like protein KIF2A-like N-terminal domain-containing protein</fullName>
    </recommendedName>
</protein>
<dbReference type="AlphaFoldDB" id="A0A401Q1B5"/>
<reference evidence="6 7" key="1">
    <citation type="journal article" date="2018" name="Nat. Ecol. Evol.">
        <title>Shark genomes provide insights into elasmobranch evolution and the origin of vertebrates.</title>
        <authorList>
            <person name="Hara Y"/>
            <person name="Yamaguchi K"/>
            <person name="Onimaru K"/>
            <person name="Kadota M"/>
            <person name="Koyanagi M"/>
            <person name="Keeley SD"/>
            <person name="Tatsumi K"/>
            <person name="Tanaka K"/>
            <person name="Motone F"/>
            <person name="Kageyama Y"/>
            <person name="Nozu R"/>
            <person name="Adachi N"/>
            <person name="Nishimura O"/>
            <person name="Nakagawa R"/>
            <person name="Tanegashima C"/>
            <person name="Kiyatake I"/>
            <person name="Matsumoto R"/>
            <person name="Murakumo K"/>
            <person name="Nishida K"/>
            <person name="Terakita A"/>
            <person name="Kuratani S"/>
            <person name="Sato K"/>
            <person name="Hyodo S Kuraku.S."/>
        </authorList>
    </citation>
    <scope>NUCLEOTIDE SEQUENCE [LARGE SCALE GENOMIC DNA]</scope>
</reference>
<dbReference type="Proteomes" id="UP000288216">
    <property type="component" value="Unassembled WGS sequence"/>
</dbReference>
<name>A0A401Q1B5_SCYTO</name>
<proteinExistence type="predicted"/>
<accession>A0A401Q1B5</accession>